<organism evidence="1 2">
    <name type="scientific">Flemingia macrophylla</name>
    <dbReference type="NCBI Taxonomy" id="520843"/>
    <lineage>
        <taxon>Eukaryota</taxon>
        <taxon>Viridiplantae</taxon>
        <taxon>Streptophyta</taxon>
        <taxon>Embryophyta</taxon>
        <taxon>Tracheophyta</taxon>
        <taxon>Spermatophyta</taxon>
        <taxon>Magnoliopsida</taxon>
        <taxon>eudicotyledons</taxon>
        <taxon>Gunneridae</taxon>
        <taxon>Pentapetalae</taxon>
        <taxon>rosids</taxon>
        <taxon>fabids</taxon>
        <taxon>Fabales</taxon>
        <taxon>Fabaceae</taxon>
        <taxon>Papilionoideae</taxon>
        <taxon>50 kb inversion clade</taxon>
        <taxon>NPAAA clade</taxon>
        <taxon>indigoferoid/millettioid clade</taxon>
        <taxon>Phaseoleae</taxon>
        <taxon>Flemingia</taxon>
    </lineage>
</organism>
<accession>A0ABD1LQZ3</accession>
<name>A0ABD1LQZ3_9FABA</name>
<keyword evidence="2" id="KW-1185">Reference proteome</keyword>
<protein>
    <submittedName>
        <fullName evidence="1">Uncharacterized protein</fullName>
    </submittedName>
</protein>
<sequence>MNIMILLKEPFVDEIVTPFALAAIWAWCSVKAKALRNKNLHCKPKIKEIIMDKF</sequence>
<proteinExistence type="predicted"/>
<evidence type="ECO:0000313" key="2">
    <source>
        <dbReference type="Proteomes" id="UP001603857"/>
    </source>
</evidence>
<reference evidence="1 2" key="1">
    <citation type="submission" date="2024-08" db="EMBL/GenBank/DDBJ databases">
        <title>Insights into the chromosomal genome structure of Flemingia macrophylla.</title>
        <authorList>
            <person name="Ding Y."/>
            <person name="Zhao Y."/>
            <person name="Bi W."/>
            <person name="Wu M."/>
            <person name="Zhao G."/>
            <person name="Gong Y."/>
            <person name="Li W."/>
            <person name="Zhang P."/>
        </authorList>
    </citation>
    <scope>NUCLEOTIDE SEQUENCE [LARGE SCALE GENOMIC DNA]</scope>
    <source>
        <strain evidence="1">DYQJB</strain>
        <tissue evidence="1">Leaf</tissue>
    </source>
</reference>
<dbReference type="Proteomes" id="UP001603857">
    <property type="component" value="Unassembled WGS sequence"/>
</dbReference>
<dbReference type="EMBL" id="JBGMDY010000008">
    <property type="protein sequence ID" value="KAL2325948.1"/>
    <property type="molecule type" value="Genomic_DNA"/>
</dbReference>
<dbReference type="AlphaFoldDB" id="A0ABD1LQZ3"/>
<comment type="caution">
    <text evidence="1">The sequence shown here is derived from an EMBL/GenBank/DDBJ whole genome shotgun (WGS) entry which is preliminary data.</text>
</comment>
<gene>
    <name evidence="1" type="ORF">Fmac_025006</name>
</gene>
<evidence type="ECO:0000313" key="1">
    <source>
        <dbReference type="EMBL" id="KAL2325948.1"/>
    </source>
</evidence>